<evidence type="ECO:0000259" key="6">
    <source>
        <dbReference type="SMART" id="SM01142"/>
    </source>
</evidence>
<dbReference type="Pfam" id="PF08148">
    <property type="entry name" value="DSHCT"/>
    <property type="match status" value="1"/>
</dbReference>
<evidence type="ECO:0000313" key="8">
    <source>
        <dbReference type="Proteomes" id="UP000268014"/>
    </source>
</evidence>
<keyword evidence="1" id="KW-0547">Nucleotide-binding</keyword>
<dbReference type="OrthoDB" id="64767at2759"/>
<dbReference type="GO" id="GO:0005524">
    <property type="term" value="F:ATP binding"/>
    <property type="evidence" value="ECO:0007669"/>
    <property type="project" value="UniProtKB-KW"/>
</dbReference>
<dbReference type="Gene3D" id="1.10.3380.30">
    <property type="match status" value="1"/>
</dbReference>
<dbReference type="STRING" id="6290.A0A0N4X7Q8"/>
<proteinExistence type="predicted"/>
<evidence type="ECO:0000256" key="1">
    <source>
        <dbReference type="ARBA" id="ARBA00022741"/>
    </source>
</evidence>
<dbReference type="GO" id="GO:0016787">
    <property type="term" value="F:hydrolase activity"/>
    <property type="evidence" value="ECO:0007669"/>
    <property type="project" value="UniProtKB-KW"/>
</dbReference>
<dbReference type="InterPro" id="IPR012961">
    <property type="entry name" value="Ski2/MTR4_C"/>
</dbReference>
<evidence type="ECO:0000256" key="3">
    <source>
        <dbReference type="ARBA" id="ARBA00022806"/>
    </source>
</evidence>
<dbReference type="GO" id="GO:0055087">
    <property type="term" value="C:Ski complex"/>
    <property type="evidence" value="ECO:0007669"/>
    <property type="project" value="TreeGrafter"/>
</dbReference>
<name>A0A0N4X7Q8_HAEPC</name>
<dbReference type="Proteomes" id="UP000268014">
    <property type="component" value="Unassembled WGS sequence"/>
</dbReference>
<evidence type="ECO:0000256" key="5">
    <source>
        <dbReference type="ARBA" id="ARBA00047984"/>
    </source>
</evidence>
<protein>
    <submittedName>
        <fullName evidence="9">DSHCT domain-containing protein</fullName>
    </submittedName>
</protein>
<keyword evidence="2" id="KW-0378">Hydrolase</keyword>
<keyword evidence="4" id="KW-0067">ATP-binding</keyword>
<gene>
    <name evidence="7" type="ORF">HPLM_LOCUS20392</name>
</gene>
<keyword evidence="3" id="KW-0347">Helicase</keyword>
<organism evidence="9">
    <name type="scientific">Haemonchus placei</name>
    <name type="common">Barber's pole worm</name>
    <dbReference type="NCBI Taxonomy" id="6290"/>
    <lineage>
        <taxon>Eukaryota</taxon>
        <taxon>Metazoa</taxon>
        <taxon>Ecdysozoa</taxon>
        <taxon>Nematoda</taxon>
        <taxon>Chromadorea</taxon>
        <taxon>Rhabditida</taxon>
        <taxon>Rhabditina</taxon>
        <taxon>Rhabditomorpha</taxon>
        <taxon>Strongyloidea</taxon>
        <taxon>Trichostrongylidae</taxon>
        <taxon>Haemonchus</taxon>
    </lineage>
</organism>
<reference evidence="9" key="1">
    <citation type="submission" date="2017-02" db="UniProtKB">
        <authorList>
            <consortium name="WormBaseParasite"/>
        </authorList>
    </citation>
    <scope>IDENTIFICATION</scope>
</reference>
<dbReference type="GO" id="GO:0003724">
    <property type="term" value="F:RNA helicase activity"/>
    <property type="evidence" value="ECO:0007669"/>
    <property type="project" value="UniProtKB-EC"/>
</dbReference>
<dbReference type="PANTHER" id="PTHR12131:SF1">
    <property type="entry name" value="ATP-DEPENDENT RNA HELICASE SUPV3L1, MITOCHONDRIAL-RELATED"/>
    <property type="match status" value="1"/>
</dbReference>
<dbReference type="InterPro" id="IPR050699">
    <property type="entry name" value="RNA-DNA_Helicase"/>
</dbReference>
<feature type="domain" description="ATP-dependent RNA helicase Ski2/MTR4 C-terminal" evidence="6">
    <location>
        <begin position="112"/>
        <end position="254"/>
    </location>
</feature>
<dbReference type="PANTHER" id="PTHR12131">
    <property type="entry name" value="ATP-DEPENDENT RNA AND DNA HELICASE"/>
    <property type="match status" value="1"/>
</dbReference>
<dbReference type="WBParaSite" id="HPLM_0002040001-mRNA-1">
    <property type="protein sequence ID" value="HPLM_0002040001-mRNA-1"/>
    <property type="gene ID" value="HPLM_0002040001"/>
</dbReference>
<dbReference type="AlphaFoldDB" id="A0A0N4X7Q8"/>
<evidence type="ECO:0000256" key="4">
    <source>
        <dbReference type="ARBA" id="ARBA00022840"/>
    </source>
</evidence>
<accession>A0A0N4X7Q8</accession>
<comment type="catalytic activity">
    <reaction evidence="5">
        <text>ATP + H2O = ADP + phosphate + H(+)</text>
        <dbReference type="Rhea" id="RHEA:13065"/>
        <dbReference type="ChEBI" id="CHEBI:15377"/>
        <dbReference type="ChEBI" id="CHEBI:15378"/>
        <dbReference type="ChEBI" id="CHEBI:30616"/>
        <dbReference type="ChEBI" id="CHEBI:43474"/>
        <dbReference type="ChEBI" id="CHEBI:456216"/>
        <dbReference type="EC" id="3.6.4.13"/>
    </reaction>
</comment>
<dbReference type="EMBL" id="UZAF01022168">
    <property type="protein sequence ID" value="VDO83541.1"/>
    <property type="molecule type" value="Genomic_DNA"/>
</dbReference>
<evidence type="ECO:0000313" key="9">
    <source>
        <dbReference type="WBParaSite" id="HPLM_0002040001-mRNA-1"/>
    </source>
</evidence>
<dbReference type="GO" id="GO:0070478">
    <property type="term" value="P:nuclear-transcribed mRNA catabolic process, 3'-5' exonucleolytic nonsense-mediated decay"/>
    <property type="evidence" value="ECO:0007669"/>
    <property type="project" value="TreeGrafter"/>
</dbReference>
<dbReference type="SMART" id="SM01142">
    <property type="entry name" value="DSHCT"/>
    <property type="match status" value="1"/>
</dbReference>
<keyword evidence="8" id="KW-1185">Reference proteome</keyword>
<dbReference type="OMA" id="SEICFDS"/>
<reference evidence="7 8" key="2">
    <citation type="submission" date="2018-11" db="EMBL/GenBank/DDBJ databases">
        <authorList>
            <consortium name="Pathogen Informatics"/>
        </authorList>
    </citation>
    <scope>NUCLEOTIDE SEQUENCE [LARGE SCALE GENOMIC DNA]</scope>
    <source>
        <strain evidence="7 8">MHpl1</strain>
    </source>
</reference>
<evidence type="ECO:0000256" key="2">
    <source>
        <dbReference type="ARBA" id="ARBA00022801"/>
    </source>
</evidence>
<sequence length="254" mass="29596">MRIILEMDNLTEEYRSTGSQLFDLAEDVSISDIDLAEHRRWFLRIREELLDPTRHLVRNCMRFQQHMKALRERVRIERQISRLQYSLSMEALQLSEEYQKRIEVLKALDFVDATNMVTFKGRVACEIHHQELLITELILSKKLHEKSPAEVAAMFSATTCQYKSGDGPQFEKDSIFYQLKEDVQSTNDWIEGRAALVKATIADVGDELRYDLMEVVYHWASGMPFSEIMAMTDAQEGLIVRCIQRLGEVCKDVR</sequence>
<evidence type="ECO:0000313" key="7">
    <source>
        <dbReference type="EMBL" id="VDO83541.1"/>
    </source>
</evidence>